<name>A0ABT8LKV8_9BACT</name>
<dbReference type="InterPro" id="IPR037923">
    <property type="entry name" value="HTH-like"/>
</dbReference>
<sequence length="302" mass="35163">MKKTLKLEEFYAQKLDWVPKNLKTEIGHFNVFRTEEFSGPNPKPMPYSRKDYYKISLILGKSKVHYADKAVEINKEGLLFASPQIPYNWEEVDEQITGYFCVFTESFFNQFGDLNKYPVFQPDGHPIFELTSQDVASFTKIFERMFEEINADYTYKYDVLRNLVFELIHSAMKLQPASLSVNPQPNASKRISSLFLELLERQFPIENARQQMKLRTASAYANQLSIHVNHLNRALKEIAGKSTTTIIADRILQEAKILLAHSNWEISTIAHCLGFEETPHFSNFFKRHTAYSPTRFRKEVNV</sequence>
<feature type="domain" description="HTH araC/xylS-type" evidence="4">
    <location>
        <begin position="189"/>
        <end position="299"/>
    </location>
</feature>
<dbReference type="Pfam" id="PF12833">
    <property type="entry name" value="HTH_18"/>
    <property type="match status" value="1"/>
</dbReference>
<dbReference type="InterPro" id="IPR009057">
    <property type="entry name" value="Homeodomain-like_sf"/>
</dbReference>
<dbReference type="SMART" id="SM00342">
    <property type="entry name" value="HTH_ARAC"/>
    <property type="match status" value="1"/>
</dbReference>
<evidence type="ECO:0000256" key="3">
    <source>
        <dbReference type="ARBA" id="ARBA00023163"/>
    </source>
</evidence>
<dbReference type="SUPFAM" id="SSF46689">
    <property type="entry name" value="Homeodomain-like"/>
    <property type="match status" value="1"/>
</dbReference>
<keyword evidence="1" id="KW-0805">Transcription regulation</keyword>
<keyword evidence="3" id="KW-0804">Transcription</keyword>
<comment type="caution">
    <text evidence="5">The sequence shown here is derived from an EMBL/GenBank/DDBJ whole genome shotgun (WGS) entry which is preliminary data.</text>
</comment>
<dbReference type="InterPro" id="IPR018060">
    <property type="entry name" value="HTH_AraC"/>
</dbReference>
<organism evidence="5 6">
    <name type="scientific">Agaribacillus aureus</name>
    <dbReference type="NCBI Taxonomy" id="3051825"/>
    <lineage>
        <taxon>Bacteria</taxon>
        <taxon>Pseudomonadati</taxon>
        <taxon>Bacteroidota</taxon>
        <taxon>Cytophagia</taxon>
        <taxon>Cytophagales</taxon>
        <taxon>Splendidivirgaceae</taxon>
        <taxon>Agaribacillus</taxon>
    </lineage>
</organism>
<dbReference type="Gene3D" id="1.10.10.60">
    <property type="entry name" value="Homeodomain-like"/>
    <property type="match status" value="1"/>
</dbReference>
<evidence type="ECO:0000313" key="6">
    <source>
        <dbReference type="Proteomes" id="UP001172083"/>
    </source>
</evidence>
<dbReference type="SUPFAM" id="SSF51215">
    <property type="entry name" value="Regulatory protein AraC"/>
    <property type="match status" value="1"/>
</dbReference>
<dbReference type="PANTHER" id="PTHR43280:SF32">
    <property type="entry name" value="TRANSCRIPTIONAL REGULATORY PROTEIN"/>
    <property type="match status" value="1"/>
</dbReference>
<evidence type="ECO:0000313" key="5">
    <source>
        <dbReference type="EMBL" id="MDN5216948.1"/>
    </source>
</evidence>
<dbReference type="PANTHER" id="PTHR43280">
    <property type="entry name" value="ARAC-FAMILY TRANSCRIPTIONAL REGULATOR"/>
    <property type="match status" value="1"/>
</dbReference>
<dbReference type="PROSITE" id="PS01124">
    <property type="entry name" value="HTH_ARAC_FAMILY_2"/>
    <property type="match status" value="1"/>
</dbReference>
<gene>
    <name evidence="5" type="ORF">QQ020_33060</name>
</gene>
<accession>A0ABT8LKV8</accession>
<dbReference type="Proteomes" id="UP001172083">
    <property type="component" value="Unassembled WGS sequence"/>
</dbReference>
<dbReference type="RefSeq" id="WP_346762286.1">
    <property type="nucleotide sequence ID" value="NZ_JAUJEB010000012.1"/>
</dbReference>
<keyword evidence="2" id="KW-0238">DNA-binding</keyword>
<reference evidence="5" key="1">
    <citation type="submission" date="2023-06" db="EMBL/GenBank/DDBJ databases">
        <title>Genomic of Agaribacillus aureum.</title>
        <authorList>
            <person name="Wang G."/>
        </authorList>
    </citation>
    <scope>NUCLEOTIDE SEQUENCE</scope>
    <source>
        <strain evidence="5">BMA12</strain>
    </source>
</reference>
<evidence type="ECO:0000256" key="2">
    <source>
        <dbReference type="ARBA" id="ARBA00023125"/>
    </source>
</evidence>
<keyword evidence="6" id="KW-1185">Reference proteome</keyword>
<evidence type="ECO:0000256" key="1">
    <source>
        <dbReference type="ARBA" id="ARBA00023015"/>
    </source>
</evidence>
<dbReference type="EMBL" id="JAUJEB010000012">
    <property type="protein sequence ID" value="MDN5216948.1"/>
    <property type="molecule type" value="Genomic_DNA"/>
</dbReference>
<proteinExistence type="predicted"/>
<evidence type="ECO:0000259" key="4">
    <source>
        <dbReference type="PROSITE" id="PS01124"/>
    </source>
</evidence>
<protein>
    <submittedName>
        <fullName evidence="5">Helix-turn-helix transcriptional regulator</fullName>
    </submittedName>
</protein>